<dbReference type="SUPFAM" id="SSF57783">
    <property type="entry name" value="Zinc beta-ribbon"/>
    <property type="match status" value="1"/>
</dbReference>
<gene>
    <name evidence="1" type="ORF">FHG64_13280</name>
</gene>
<dbReference type="KEGG" id="afla:FHG64_13280"/>
<dbReference type="OrthoDB" id="8536512at2"/>
<dbReference type="AlphaFoldDB" id="A0A5B7X4D5"/>
<name>A0A5B7X4D5_9FLAO</name>
<evidence type="ECO:0000313" key="1">
    <source>
        <dbReference type="EMBL" id="QCY70296.1"/>
    </source>
</evidence>
<sequence>MKTKRISCERARSICIVKTLEKFGHFPSRTSEKEAWFLSPLRSETQASFKVSLPLNRWYDFGIGRGGNVIDLVCLISNCSVIDALSYFSNELPVLSYYGNYQSRERKTKPKNKVLGVKTIEHPLLKKYLISRKIPISVARTYCREIWYKCNERKFFAVGLENKLHGWELRNLYSKSSTSPKSYSYRKKGKQHIIVLEGMFDLLSLAIISPAEVKNSDLLILNSLSFIPEILPLLENYVTINLYLDRDFSGIEATGNILRSCSRSIDRSSIYTGFKDLNEKLLNTK</sequence>
<dbReference type="RefSeq" id="WP_139066858.1">
    <property type="nucleotide sequence ID" value="NZ_CP040812.1"/>
</dbReference>
<keyword evidence="2" id="KW-1185">Reference proteome</keyword>
<accession>A0A5B7X4D5</accession>
<proteinExistence type="predicted"/>
<dbReference type="Gene3D" id="3.90.580.10">
    <property type="entry name" value="Zinc finger, CHC2-type domain"/>
    <property type="match status" value="1"/>
</dbReference>
<dbReference type="Gene3D" id="3.40.1360.10">
    <property type="match status" value="1"/>
</dbReference>
<dbReference type="GO" id="GO:0006260">
    <property type="term" value="P:DNA replication"/>
    <property type="evidence" value="ECO:0007669"/>
    <property type="project" value="InterPro"/>
</dbReference>
<reference evidence="1 2" key="1">
    <citation type="submission" date="2019-06" db="EMBL/GenBank/DDBJ databases">
        <title>Complete genome sequence of Antarcticibacterium flavum KCTC 52984T from an Antarctic marine sediment.</title>
        <authorList>
            <person name="Lee Y.M."/>
            <person name="Shin S.C."/>
        </authorList>
    </citation>
    <scope>NUCLEOTIDE SEQUENCE [LARGE SCALE GENOMIC DNA]</scope>
    <source>
        <strain evidence="1 2">KCTC 52984</strain>
    </source>
</reference>
<evidence type="ECO:0000313" key="2">
    <source>
        <dbReference type="Proteomes" id="UP000309016"/>
    </source>
</evidence>
<protein>
    <submittedName>
        <fullName evidence="1">DNA primase</fullName>
    </submittedName>
</protein>
<dbReference type="InterPro" id="IPR036977">
    <property type="entry name" value="DNA_primase_Znf_CHC2"/>
</dbReference>
<organism evidence="1 2">
    <name type="scientific">Antarcticibacterium flavum</name>
    <dbReference type="NCBI Taxonomy" id="2058175"/>
    <lineage>
        <taxon>Bacteria</taxon>
        <taxon>Pseudomonadati</taxon>
        <taxon>Bacteroidota</taxon>
        <taxon>Flavobacteriia</taxon>
        <taxon>Flavobacteriales</taxon>
        <taxon>Flavobacteriaceae</taxon>
        <taxon>Antarcticibacterium</taxon>
    </lineage>
</organism>
<dbReference type="Proteomes" id="UP000309016">
    <property type="component" value="Chromosome"/>
</dbReference>
<dbReference type="GO" id="GO:0003677">
    <property type="term" value="F:DNA binding"/>
    <property type="evidence" value="ECO:0007669"/>
    <property type="project" value="InterPro"/>
</dbReference>
<dbReference type="GO" id="GO:0008270">
    <property type="term" value="F:zinc ion binding"/>
    <property type="evidence" value="ECO:0007669"/>
    <property type="project" value="InterPro"/>
</dbReference>
<dbReference type="Pfam" id="PF13155">
    <property type="entry name" value="Toprim_2"/>
    <property type="match status" value="1"/>
</dbReference>
<dbReference type="EMBL" id="CP040812">
    <property type="protein sequence ID" value="QCY70296.1"/>
    <property type="molecule type" value="Genomic_DNA"/>
</dbReference>